<sequence length="587" mass="66646">MLKSDNIVSHKQYQVARILSWVMIIILIGRYFQIQIIEHEIYRLKSNTNRIRKVTKNAPRGLILDRFGEILVDNYPVYVLTAIPGEMNNKRMQFSLIADYIESDSSIIHSNYKKYYRGRFVPTRLAKDIDFLQLSNLEENKLNLEGVYYDQIPERYYPNGVRAPHLFGYVKEIDRVIRSNLNNKQSYELGDLVGWSGLEKQYESYLMGKRGTYFFEVDASGREVGSALELLDTRPDPGFNIQTTIDLDLQIFIEKLLDNRRGVILVGKPVTGEILAAASAPDYSPDLFTGFMTESEWRSVKEDPNTPLLNRYIQGTYIPGSIVKMITQIAILKHGDFDLNMSHYCPGFYQFGDRIYGCWVTEGHGDVNMNKAMSMSCDVFFYKAVQQIDIDNLHNTFKEFGFGKKTNIDIPNEAFGLVPNKDYMLRRYGKYGWSRGTLLNLAIGQGELLVTPVQVLNYINLISTKGESPNCHFVVVDNLPNNSKPELEAIIWQQVHDGLRSAIIDKKGTGKKSDPNIDGLSIYGKTGTAENPHGDNHAWFTGWAEYLNDKYSIVILLENAGSGGGVAAPLANKIFKELVNNNLITLK</sequence>
<dbReference type="GO" id="GO:0009002">
    <property type="term" value="F:serine-type D-Ala-D-Ala carboxypeptidase activity"/>
    <property type="evidence" value="ECO:0007669"/>
    <property type="project" value="InterPro"/>
</dbReference>
<protein>
    <recommendedName>
        <fullName evidence="7">Penicillin-binding protein 2</fullName>
    </recommendedName>
</protein>
<evidence type="ECO:0000313" key="6">
    <source>
        <dbReference type="EMBL" id="SUZ96204.1"/>
    </source>
</evidence>
<feature type="domain" description="Penicillin-binding protein dimerisation" evidence="5">
    <location>
        <begin position="56"/>
        <end position="225"/>
    </location>
</feature>
<name>A0A381RYF2_9ZZZZ</name>
<dbReference type="InterPro" id="IPR050515">
    <property type="entry name" value="Beta-lactam/transpept"/>
</dbReference>
<dbReference type="SUPFAM" id="SSF56601">
    <property type="entry name" value="beta-lactamase/transpeptidase-like"/>
    <property type="match status" value="1"/>
</dbReference>
<dbReference type="Gene3D" id="3.90.1310.10">
    <property type="entry name" value="Penicillin-binding protein 2a (Domain 2)"/>
    <property type="match status" value="1"/>
</dbReference>
<dbReference type="InterPro" id="IPR036138">
    <property type="entry name" value="PBP_dimer_sf"/>
</dbReference>
<dbReference type="PANTHER" id="PTHR30627">
    <property type="entry name" value="PEPTIDOGLYCAN D,D-TRANSPEPTIDASE"/>
    <property type="match status" value="1"/>
</dbReference>
<feature type="transmembrane region" description="Helical" evidence="3">
    <location>
        <begin position="12"/>
        <end position="32"/>
    </location>
</feature>
<evidence type="ECO:0008006" key="7">
    <source>
        <dbReference type="Google" id="ProtNLM"/>
    </source>
</evidence>
<dbReference type="GO" id="GO:0071555">
    <property type="term" value="P:cell wall organization"/>
    <property type="evidence" value="ECO:0007669"/>
    <property type="project" value="TreeGrafter"/>
</dbReference>
<feature type="domain" description="Penicillin-binding protein transpeptidase" evidence="4">
    <location>
        <begin position="263"/>
        <end position="576"/>
    </location>
</feature>
<keyword evidence="3" id="KW-1133">Transmembrane helix</keyword>
<dbReference type="EMBL" id="UINC01002393">
    <property type="protein sequence ID" value="SUZ96204.1"/>
    <property type="molecule type" value="Genomic_DNA"/>
</dbReference>
<evidence type="ECO:0000256" key="3">
    <source>
        <dbReference type="SAM" id="Phobius"/>
    </source>
</evidence>
<accession>A0A381RYF2</accession>
<dbReference type="GO" id="GO:0005886">
    <property type="term" value="C:plasma membrane"/>
    <property type="evidence" value="ECO:0007669"/>
    <property type="project" value="TreeGrafter"/>
</dbReference>
<dbReference type="InterPro" id="IPR017790">
    <property type="entry name" value="Penicillin-binding_protein_2"/>
</dbReference>
<dbReference type="SUPFAM" id="SSF56519">
    <property type="entry name" value="Penicillin binding protein dimerisation domain"/>
    <property type="match status" value="1"/>
</dbReference>
<dbReference type="GO" id="GO:0008658">
    <property type="term" value="F:penicillin binding"/>
    <property type="evidence" value="ECO:0007669"/>
    <property type="project" value="InterPro"/>
</dbReference>
<dbReference type="InterPro" id="IPR012338">
    <property type="entry name" value="Beta-lactam/transpept-like"/>
</dbReference>
<evidence type="ECO:0000259" key="5">
    <source>
        <dbReference type="Pfam" id="PF03717"/>
    </source>
</evidence>
<evidence type="ECO:0000256" key="2">
    <source>
        <dbReference type="ARBA" id="ARBA00023136"/>
    </source>
</evidence>
<dbReference type="Pfam" id="PF00905">
    <property type="entry name" value="Transpeptidase"/>
    <property type="match status" value="1"/>
</dbReference>
<dbReference type="AlphaFoldDB" id="A0A381RYF2"/>
<keyword evidence="2 3" id="KW-0472">Membrane</keyword>
<dbReference type="InterPro" id="IPR001460">
    <property type="entry name" value="PCN-bd_Tpept"/>
</dbReference>
<proteinExistence type="predicted"/>
<dbReference type="GO" id="GO:0009252">
    <property type="term" value="P:peptidoglycan biosynthetic process"/>
    <property type="evidence" value="ECO:0007669"/>
    <property type="project" value="InterPro"/>
</dbReference>
<dbReference type="InterPro" id="IPR005311">
    <property type="entry name" value="PBP_dimer"/>
</dbReference>
<evidence type="ECO:0000256" key="1">
    <source>
        <dbReference type="ARBA" id="ARBA00004370"/>
    </source>
</evidence>
<dbReference type="NCBIfam" id="TIGR03423">
    <property type="entry name" value="pbp2_mrdA"/>
    <property type="match status" value="1"/>
</dbReference>
<comment type="subcellular location">
    <subcellularLocation>
        <location evidence="1">Membrane</location>
    </subcellularLocation>
</comment>
<reference evidence="6" key="1">
    <citation type="submission" date="2018-05" db="EMBL/GenBank/DDBJ databases">
        <authorList>
            <person name="Lanie J.A."/>
            <person name="Ng W.-L."/>
            <person name="Kazmierczak K.M."/>
            <person name="Andrzejewski T.M."/>
            <person name="Davidsen T.M."/>
            <person name="Wayne K.J."/>
            <person name="Tettelin H."/>
            <person name="Glass J.I."/>
            <person name="Rusch D."/>
            <person name="Podicherti R."/>
            <person name="Tsui H.-C.T."/>
            <person name="Winkler M.E."/>
        </authorList>
    </citation>
    <scope>NUCLEOTIDE SEQUENCE</scope>
</reference>
<evidence type="ECO:0000259" key="4">
    <source>
        <dbReference type="Pfam" id="PF00905"/>
    </source>
</evidence>
<dbReference type="Pfam" id="PF03717">
    <property type="entry name" value="PBP_dimer"/>
    <property type="match status" value="1"/>
</dbReference>
<organism evidence="6">
    <name type="scientific">marine metagenome</name>
    <dbReference type="NCBI Taxonomy" id="408172"/>
    <lineage>
        <taxon>unclassified sequences</taxon>
        <taxon>metagenomes</taxon>
        <taxon>ecological metagenomes</taxon>
    </lineage>
</organism>
<gene>
    <name evidence="6" type="ORF">METZ01_LOCUS49058</name>
</gene>
<dbReference type="Gene3D" id="3.40.710.10">
    <property type="entry name" value="DD-peptidase/beta-lactamase superfamily"/>
    <property type="match status" value="1"/>
</dbReference>
<keyword evidence="3" id="KW-0812">Transmembrane</keyword>